<keyword evidence="3" id="KW-0853">WD repeat</keyword>
<dbReference type="InterPro" id="IPR015943">
    <property type="entry name" value="WD40/YVTN_repeat-like_dom_sf"/>
</dbReference>
<evidence type="ECO:0000256" key="1">
    <source>
        <dbReference type="ARBA" id="ARBA00004604"/>
    </source>
</evidence>
<keyword evidence="2" id="KW-0698">rRNA processing</keyword>
<dbReference type="Proteomes" id="UP000002899">
    <property type="component" value="Chromosome IV"/>
</dbReference>
<dbReference type="GO" id="GO:0006364">
    <property type="term" value="P:rRNA processing"/>
    <property type="evidence" value="ECO:0007669"/>
    <property type="project" value="UniProtKB-KW"/>
</dbReference>
<dbReference type="VEuPathDB" id="PiroplasmaDB:BmR1_04g08180"/>
<accession>I7JDI3</accession>
<dbReference type="InterPro" id="IPR036322">
    <property type="entry name" value="WD40_repeat_dom_sf"/>
</dbReference>
<protein>
    <submittedName>
        <fullName evidence="6">UTP18, U3 small nucleolar RNA-associated protein 18</fullName>
    </submittedName>
</protein>
<dbReference type="PANTHER" id="PTHR18359">
    <property type="entry name" value="WD-REPEAT PROTEIN-RELATED"/>
    <property type="match status" value="1"/>
</dbReference>
<keyword evidence="4" id="KW-0677">Repeat</keyword>
<sequence>MPSVEKIHELLNLDKLEPQNGKSSTKREEDTLNLKVTTQRKLKWVKVAKETSDFTQASDVSLNVRSLAKGTKLRIKEKSTIKVSSKPVKQLKFHQSGNIILSLSTNLSLVNVNSKSQQCISIDKFSAIDTCFTCSGDALYILGRRSLVIHDLHGTYRQISGFGTHKLLKITANMGDKNLYSIVTDDRLAMLYDTRAGNTISKFRMKSDCKGIGFAPRSSNLISIDTDGCLYKWDYVANKMEEMVTIDELYKPTTLAISDTAVSAVGTESGYLGLIDICTPGLKLIKCFGNLTTEITSTAITGNGRVVAVYCSPHKSNGIRMVDVNSQKIHLEWPNQKSTLGRVYSVALGKYLALGNKNGLVKVYSVK</sequence>
<evidence type="ECO:0000256" key="4">
    <source>
        <dbReference type="ARBA" id="ARBA00022737"/>
    </source>
</evidence>
<keyword evidence="5" id="KW-0539">Nucleus</keyword>
<gene>
    <name evidence="6" type="ORF">BmR1_04g08180</name>
</gene>
<reference evidence="6 7" key="1">
    <citation type="journal article" date="2012" name="Nucleic Acids Res.">
        <title>Sequencing of the smallest Apicomplexan genome from the human pathogen Babesia microti.</title>
        <authorList>
            <person name="Cornillot E."/>
            <person name="Hadj-Kaddour K."/>
            <person name="Dassouli A."/>
            <person name="Noel B."/>
            <person name="Ranwez V."/>
            <person name="Vacherie B."/>
            <person name="Augagneur Y."/>
            <person name="Bres V."/>
            <person name="Duclos A."/>
            <person name="Randazzo S."/>
            <person name="Carcy B."/>
            <person name="Debierre-Grockiego F."/>
            <person name="Delbecq S."/>
            <person name="Moubri-Menage K."/>
            <person name="Shams-Eldin H."/>
            <person name="Usmani-Brown S."/>
            <person name="Bringaud F."/>
            <person name="Wincker P."/>
            <person name="Vivares C.P."/>
            <person name="Schwarz R.T."/>
            <person name="Schetters T.P."/>
            <person name="Krause P.J."/>
            <person name="Gorenflot A."/>
            <person name="Berry V."/>
            <person name="Barbe V."/>
            <person name="Ben Mamoun C."/>
        </authorList>
    </citation>
    <scope>NUCLEOTIDE SEQUENCE [LARGE SCALE GENOMIC DNA]</scope>
    <source>
        <strain evidence="6 7">RI</strain>
    </source>
</reference>
<dbReference type="SUPFAM" id="SSF50978">
    <property type="entry name" value="WD40 repeat-like"/>
    <property type="match status" value="1"/>
</dbReference>
<evidence type="ECO:0000256" key="2">
    <source>
        <dbReference type="ARBA" id="ARBA00022552"/>
    </source>
</evidence>
<dbReference type="OrthoDB" id="1935146at2759"/>
<dbReference type="PANTHER" id="PTHR18359:SF0">
    <property type="entry name" value="U3 SMALL NUCLEOLAR RNA-ASSOCIATED PROTEIN 18 HOMOLOG"/>
    <property type="match status" value="1"/>
</dbReference>
<dbReference type="GeneID" id="24426273"/>
<dbReference type="GO" id="GO:0032040">
    <property type="term" value="C:small-subunit processome"/>
    <property type="evidence" value="ECO:0007669"/>
    <property type="project" value="TreeGrafter"/>
</dbReference>
<dbReference type="RefSeq" id="XP_021337203.1">
    <property type="nucleotide sequence ID" value="XM_021482667.1"/>
</dbReference>
<dbReference type="AlphaFoldDB" id="I7JDI3"/>
<dbReference type="InterPro" id="IPR045161">
    <property type="entry name" value="Utp18"/>
</dbReference>
<dbReference type="EMBL" id="LN871599">
    <property type="protein sequence ID" value="CCF75820.2"/>
    <property type="molecule type" value="Genomic_DNA"/>
</dbReference>
<dbReference type="Gene3D" id="2.130.10.10">
    <property type="entry name" value="YVTN repeat-like/Quinoprotein amine dehydrogenase"/>
    <property type="match status" value="1"/>
</dbReference>
<reference evidence="6 7" key="2">
    <citation type="journal article" date="2013" name="PLoS ONE">
        <title>Whole genome mapping and re-organization of the nuclear and mitochondrial genomes of Babesia microti isolates.</title>
        <authorList>
            <person name="Cornillot E."/>
            <person name="Dassouli A."/>
            <person name="Garg A."/>
            <person name="Pachikara N."/>
            <person name="Randazzo S."/>
            <person name="Depoix D."/>
            <person name="Carcy B."/>
            <person name="Delbecq S."/>
            <person name="Frutos R."/>
            <person name="Silva J.C."/>
            <person name="Sutton R."/>
            <person name="Krause P.J."/>
            <person name="Mamoun C.B."/>
        </authorList>
    </citation>
    <scope>NUCLEOTIDE SEQUENCE [LARGE SCALE GENOMIC DNA]</scope>
    <source>
        <strain evidence="6 7">RI</strain>
    </source>
</reference>
<evidence type="ECO:0000256" key="3">
    <source>
        <dbReference type="ARBA" id="ARBA00022574"/>
    </source>
</evidence>
<keyword evidence="7" id="KW-1185">Reference proteome</keyword>
<evidence type="ECO:0000256" key="5">
    <source>
        <dbReference type="ARBA" id="ARBA00023242"/>
    </source>
</evidence>
<dbReference type="KEGG" id="bmic:BmR1_04g08180"/>
<comment type="subcellular location">
    <subcellularLocation>
        <location evidence="1">Nucleus</location>
        <location evidence="1">Nucleolus</location>
    </subcellularLocation>
</comment>
<organism evidence="6 7">
    <name type="scientific">Babesia microti (strain RI)</name>
    <dbReference type="NCBI Taxonomy" id="1133968"/>
    <lineage>
        <taxon>Eukaryota</taxon>
        <taxon>Sar</taxon>
        <taxon>Alveolata</taxon>
        <taxon>Apicomplexa</taxon>
        <taxon>Aconoidasida</taxon>
        <taxon>Piroplasmida</taxon>
        <taxon>Babesiidae</taxon>
        <taxon>Babesia</taxon>
    </lineage>
</organism>
<dbReference type="GO" id="GO:0034388">
    <property type="term" value="C:Pwp2p-containing subcomplex of 90S preribosome"/>
    <property type="evidence" value="ECO:0007669"/>
    <property type="project" value="TreeGrafter"/>
</dbReference>
<evidence type="ECO:0000313" key="6">
    <source>
        <dbReference type="EMBL" id="CCF75820.2"/>
    </source>
</evidence>
<proteinExistence type="predicted"/>
<name>I7JDI3_BABMR</name>
<evidence type="ECO:0000313" key="7">
    <source>
        <dbReference type="Proteomes" id="UP000002899"/>
    </source>
</evidence>
<reference evidence="6 7" key="3">
    <citation type="journal article" date="2016" name="Sci. Rep.">
        <title>Genome-wide diversity and gene expression profiling of Babesia microti isolates identify polymorphic genes that mediate host-pathogen interactions.</title>
        <authorList>
            <person name="Silva J.C."/>
            <person name="Cornillot E."/>
            <person name="McCracken C."/>
            <person name="Usmani-Brown S."/>
            <person name="Dwivedi A."/>
            <person name="Ifeonu O.O."/>
            <person name="Crabtree J."/>
            <person name="Gotia H.T."/>
            <person name="Virji A.Z."/>
            <person name="Reynes C."/>
            <person name="Colinge J."/>
            <person name="Kumar V."/>
            <person name="Lawres L."/>
            <person name="Pazzi J.E."/>
            <person name="Pablo J.V."/>
            <person name="Hung C."/>
            <person name="Brancato J."/>
            <person name="Kumari P."/>
            <person name="Orvis J."/>
            <person name="Tretina K."/>
            <person name="Chibucos M."/>
            <person name="Ott S."/>
            <person name="Sadzewicz L."/>
            <person name="Sengamalay N."/>
            <person name="Shetty A.C."/>
            <person name="Su Q."/>
            <person name="Tallon L."/>
            <person name="Fraser C.M."/>
            <person name="Frutos R."/>
            <person name="Molina D.M."/>
            <person name="Krause P.J."/>
            <person name="Ben Mamoun C."/>
        </authorList>
    </citation>
    <scope>NUCLEOTIDE SEQUENCE [LARGE SCALE GENOMIC DNA]</scope>
    <source>
        <strain evidence="6 7">RI</strain>
    </source>
</reference>